<dbReference type="SUPFAM" id="SSF52540">
    <property type="entry name" value="P-loop containing nucleoside triphosphate hydrolases"/>
    <property type="match status" value="1"/>
</dbReference>
<dbReference type="InterPro" id="IPR025669">
    <property type="entry name" value="AAA_dom"/>
</dbReference>
<dbReference type="Gene3D" id="3.40.50.300">
    <property type="entry name" value="P-loop containing nucleotide triphosphate hydrolases"/>
    <property type="match status" value="1"/>
</dbReference>
<dbReference type="RefSeq" id="WP_167074870.1">
    <property type="nucleotide sequence ID" value="NZ_JAAOZC010000010.1"/>
</dbReference>
<dbReference type="PANTHER" id="PTHR13696:SF99">
    <property type="entry name" value="COBYRINIC ACID AC-DIAMIDE SYNTHASE"/>
    <property type="match status" value="1"/>
</dbReference>
<gene>
    <name evidence="2" type="ORF">FHS31_002966</name>
</gene>
<dbReference type="PIRSF" id="PIRSF009320">
    <property type="entry name" value="Nuc_binding_HP_1000"/>
    <property type="match status" value="1"/>
</dbReference>
<evidence type="ECO:0000259" key="1">
    <source>
        <dbReference type="Pfam" id="PF13614"/>
    </source>
</evidence>
<dbReference type="EMBL" id="JAAOZC010000010">
    <property type="protein sequence ID" value="NIJ09334.1"/>
    <property type="molecule type" value="Genomic_DNA"/>
</dbReference>
<dbReference type="CDD" id="cd02042">
    <property type="entry name" value="ParAB_family"/>
    <property type="match status" value="1"/>
</dbReference>
<keyword evidence="3" id="KW-1185">Reference proteome</keyword>
<dbReference type="InterPro" id="IPR050678">
    <property type="entry name" value="DNA_Partitioning_ATPase"/>
</dbReference>
<name>A0ABX0TYP2_9SPHN</name>
<evidence type="ECO:0000313" key="3">
    <source>
        <dbReference type="Proteomes" id="UP000727456"/>
    </source>
</evidence>
<dbReference type="PANTHER" id="PTHR13696">
    <property type="entry name" value="P-LOOP CONTAINING NUCLEOSIDE TRIPHOSPHATE HYDROLASE"/>
    <property type="match status" value="1"/>
</dbReference>
<organism evidence="2 3">
    <name type="scientific">Sphingomonas vulcanisoli</name>
    <dbReference type="NCBI Taxonomy" id="1658060"/>
    <lineage>
        <taxon>Bacteria</taxon>
        <taxon>Pseudomonadati</taxon>
        <taxon>Pseudomonadota</taxon>
        <taxon>Alphaproteobacteria</taxon>
        <taxon>Sphingomonadales</taxon>
        <taxon>Sphingomonadaceae</taxon>
        <taxon>Sphingomonas</taxon>
    </lineage>
</organism>
<accession>A0ABX0TYP2</accession>
<comment type="caution">
    <text evidence="2">The sequence shown here is derived from an EMBL/GenBank/DDBJ whole genome shotgun (WGS) entry which is preliminary data.</text>
</comment>
<sequence length="253" mass="27598">MQTIVINNQKGGVGKTMFAVHLAWFLAEAGARVLVVDLDGQGNASSVLQGERRAFPSADLFEKKAPAKLVGEAGITVLYRDERLHAIELGHVPYMIKHFAAFADAFDYCVIDTPPTWGARNFAAMAVCDQLASPIELKDFAVEGVKQLLGSIQNVEMKGRGGRKIDFLGLVASRFNSHSRRERGNLEALIGAVSTKMMVPGVVTARDAYEQAMSDRMPVWAIKSQGAKTAATELRAILTHVRDRMVAKKKDQA</sequence>
<reference evidence="2 3" key="1">
    <citation type="submission" date="2020-03" db="EMBL/GenBank/DDBJ databases">
        <title>Genomic Encyclopedia of Type Strains, Phase III (KMG-III): the genomes of soil and plant-associated and newly described type strains.</title>
        <authorList>
            <person name="Whitman W."/>
        </authorList>
    </citation>
    <scope>NUCLEOTIDE SEQUENCE [LARGE SCALE GENOMIC DNA]</scope>
    <source>
        <strain evidence="2 3">CECT 8804</strain>
    </source>
</reference>
<dbReference type="InterPro" id="IPR027417">
    <property type="entry name" value="P-loop_NTPase"/>
</dbReference>
<feature type="domain" description="AAA" evidence="1">
    <location>
        <begin position="1"/>
        <end position="157"/>
    </location>
</feature>
<evidence type="ECO:0000313" key="2">
    <source>
        <dbReference type="EMBL" id="NIJ09334.1"/>
    </source>
</evidence>
<dbReference type="Pfam" id="PF13614">
    <property type="entry name" value="AAA_31"/>
    <property type="match status" value="1"/>
</dbReference>
<proteinExistence type="predicted"/>
<dbReference type="Proteomes" id="UP000727456">
    <property type="component" value="Unassembled WGS sequence"/>
</dbReference>
<protein>
    <submittedName>
        <fullName evidence="2">Chromosome partitioning protein</fullName>
    </submittedName>
</protein>